<sequence>MSAGGFARADGGVRAMSTAATHSSAKEDHGLRAQRAPLFQEATAGWRRAVHTDSSASPSPSAPATDSNDGSLPPSAAEGGGAAAPPARRGKGGKARSPRAPPKNEQLLQEVALKEGEEGGLGKEMMRLYELQRPSPKAIAARQHLIDELTTYLNSQRFQWGHPHSAQRNPLKIEPFGSMRFGLGTSSSDLDLCLLDPYRPHGFDEKWYSSRKEVMRDMPDIYQMKKLGNTLRRAGLLNVQPIVGASVPICKFEVKIDGQLIQADLNTNERLGLFNSRLINSYCNLHPLVRPLSVFIKFWAKQRGLNDPAGRIITFSSYTLILLVIAYLQRINLLPNLQNDDLIARTSTPRQRFFSTPKAYGRRGKLKHLIRSVGWDVTFVEHENLPKECEPAQADLVELARGFFHYWADEFEMSCEVVSISNGQPFERKRTFPPPKPPKEKKAEVKPVEEDQGEVSLADRRRQEDEDEALALFAAEAQSAIEPQVDDPQAELDAIAAQDEAANSLASRSSSPVEFEEFLEPENWAEHMLVVQDPFILTRNCAGNVHPDWVEELRVQMRRARDLIDARAPLSEVCASSTSDPSYRPIAVVKKAAKEVQVKAQLQNKREEQQRRAREAKAERMRLHEETQGRQAEERAARQNAANGKADTAAAGEVPAGQSGETTVEGEHKPEKVAEPAKEA</sequence>
<feature type="domain" description="Poly(A) RNA polymerase mitochondrial-like central palm" evidence="2">
    <location>
        <begin position="121"/>
        <end position="283"/>
    </location>
</feature>
<feature type="compositionally biased region" description="Basic and acidic residues" evidence="1">
    <location>
        <begin position="604"/>
        <end position="637"/>
    </location>
</feature>
<dbReference type="Gene3D" id="3.30.460.10">
    <property type="entry name" value="Beta Polymerase, domain 2"/>
    <property type="match status" value="1"/>
</dbReference>
<keyword evidence="4" id="KW-1185">Reference proteome</keyword>
<feature type="compositionally biased region" description="Basic and acidic residues" evidence="1">
    <location>
        <begin position="437"/>
        <end position="449"/>
    </location>
</feature>
<dbReference type="Pfam" id="PF22600">
    <property type="entry name" value="MTPAP-like_central"/>
    <property type="match status" value="1"/>
</dbReference>
<reference evidence="4" key="1">
    <citation type="submission" date="2015-02" db="EMBL/GenBank/DDBJ databases">
        <authorList>
            <person name="Gon?alves P."/>
        </authorList>
    </citation>
    <scope>NUCLEOTIDE SEQUENCE [LARGE SCALE GENOMIC DNA]</scope>
</reference>
<gene>
    <name evidence="3" type="primary">SPOSA6832_00903</name>
</gene>
<feature type="compositionally biased region" description="Low complexity" evidence="1">
    <location>
        <begin position="638"/>
        <end position="652"/>
    </location>
</feature>
<dbReference type="OrthoDB" id="2274644at2759"/>
<dbReference type="AlphaFoldDB" id="A0A0D6EIG8"/>
<evidence type="ECO:0000313" key="3">
    <source>
        <dbReference type="EMBL" id="CEQ39380.1"/>
    </source>
</evidence>
<organism evidence="3 4">
    <name type="scientific">Sporidiobolus salmonicolor</name>
    <name type="common">Yeast-like fungus</name>
    <name type="synonym">Sporobolomyces salmonicolor</name>
    <dbReference type="NCBI Taxonomy" id="5005"/>
    <lineage>
        <taxon>Eukaryota</taxon>
        <taxon>Fungi</taxon>
        <taxon>Dikarya</taxon>
        <taxon>Basidiomycota</taxon>
        <taxon>Pucciniomycotina</taxon>
        <taxon>Microbotryomycetes</taxon>
        <taxon>Sporidiobolales</taxon>
        <taxon>Sporidiobolaceae</taxon>
        <taxon>Sporobolomyces</taxon>
    </lineage>
</organism>
<feature type="non-terminal residue" evidence="3">
    <location>
        <position position="1"/>
    </location>
</feature>
<feature type="region of interest" description="Disordered" evidence="1">
    <location>
        <begin position="426"/>
        <end position="462"/>
    </location>
</feature>
<feature type="region of interest" description="Disordered" evidence="1">
    <location>
        <begin position="601"/>
        <end position="680"/>
    </location>
</feature>
<feature type="region of interest" description="Disordered" evidence="1">
    <location>
        <begin position="1"/>
        <end position="107"/>
    </location>
</feature>
<protein>
    <submittedName>
        <fullName evidence="3">SPOSA6832_00903-mRNA-1:cds</fullName>
    </submittedName>
</protein>
<feature type="compositionally biased region" description="Basic and acidic residues" evidence="1">
    <location>
        <begin position="665"/>
        <end position="680"/>
    </location>
</feature>
<evidence type="ECO:0000259" key="2">
    <source>
        <dbReference type="Pfam" id="PF22600"/>
    </source>
</evidence>
<evidence type="ECO:0000256" key="1">
    <source>
        <dbReference type="SAM" id="MobiDB-lite"/>
    </source>
</evidence>
<dbReference type="GO" id="GO:0010605">
    <property type="term" value="P:negative regulation of macromolecule metabolic process"/>
    <property type="evidence" value="ECO:0007669"/>
    <property type="project" value="UniProtKB-ARBA"/>
</dbReference>
<accession>A0A0D6EIG8</accession>
<dbReference type="SUPFAM" id="SSF81631">
    <property type="entry name" value="PAP/OAS1 substrate-binding domain"/>
    <property type="match status" value="1"/>
</dbReference>
<dbReference type="Gene3D" id="1.10.1410.10">
    <property type="match status" value="1"/>
</dbReference>
<feature type="compositionally biased region" description="Low complexity" evidence="1">
    <location>
        <begin position="52"/>
        <end position="87"/>
    </location>
</feature>
<dbReference type="PANTHER" id="PTHR12271:SF40">
    <property type="entry name" value="POLY(A) RNA POLYMERASE GLD2"/>
    <property type="match status" value="1"/>
</dbReference>
<name>A0A0D6EIG8_SPOSA</name>
<proteinExistence type="predicted"/>
<dbReference type="PANTHER" id="PTHR12271">
    <property type="entry name" value="POLY A POLYMERASE CID PAP -RELATED"/>
    <property type="match status" value="1"/>
</dbReference>
<feature type="compositionally biased region" description="Basic residues" evidence="1">
    <location>
        <begin position="88"/>
        <end position="97"/>
    </location>
</feature>
<dbReference type="SUPFAM" id="SSF81301">
    <property type="entry name" value="Nucleotidyltransferase"/>
    <property type="match status" value="1"/>
</dbReference>
<dbReference type="EMBL" id="CENE01000003">
    <property type="protein sequence ID" value="CEQ39380.1"/>
    <property type="molecule type" value="Genomic_DNA"/>
</dbReference>
<evidence type="ECO:0000313" key="4">
    <source>
        <dbReference type="Proteomes" id="UP000243876"/>
    </source>
</evidence>
<dbReference type="InterPro" id="IPR043519">
    <property type="entry name" value="NT_sf"/>
</dbReference>
<dbReference type="CDD" id="cd05402">
    <property type="entry name" value="NT_PAP_TUTase"/>
    <property type="match status" value="1"/>
</dbReference>
<dbReference type="InterPro" id="IPR054708">
    <property type="entry name" value="MTPAP-like_central"/>
</dbReference>
<dbReference type="GO" id="GO:0016779">
    <property type="term" value="F:nucleotidyltransferase activity"/>
    <property type="evidence" value="ECO:0007669"/>
    <property type="project" value="UniProtKB-ARBA"/>
</dbReference>
<dbReference type="GO" id="GO:0031123">
    <property type="term" value="P:RNA 3'-end processing"/>
    <property type="evidence" value="ECO:0007669"/>
    <property type="project" value="TreeGrafter"/>
</dbReference>
<dbReference type="Proteomes" id="UP000243876">
    <property type="component" value="Unassembled WGS sequence"/>
</dbReference>